<reference evidence="1 2" key="1">
    <citation type="submission" date="2023-07" db="EMBL/GenBank/DDBJ databases">
        <title>Sorghum-associated microbial communities from plants grown in Nebraska, USA.</title>
        <authorList>
            <person name="Schachtman D."/>
        </authorList>
    </citation>
    <scope>NUCLEOTIDE SEQUENCE [LARGE SCALE GENOMIC DNA]</scope>
    <source>
        <strain evidence="1 2">BE240</strain>
    </source>
</reference>
<name>A0ABU1VJC6_9BURK</name>
<dbReference type="RefSeq" id="WP_310309890.1">
    <property type="nucleotide sequence ID" value="NZ_JAVDWE010000034.1"/>
</dbReference>
<gene>
    <name evidence="1" type="ORF">J2X09_005361</name>
</gene>
<dbReference type="EMBL" id="JAVDWE010000034">
    <property type="protein sequence ID" value="MDR7097585.1"/>
    <property type="molecule type" value="Genomic_DNA"/>
</dbReference>
<evidence type="ECO:0000313" key="2">
    <source>
        <dbReference type="Proteomes" id="UP001265550"/>
    </source>
</evidence>
<protein>
    <submittedName>
        <fullName evidence="1">Uncharacterized protein</fullName>
    </submittedName>
</protein>
<comment type="caution">
    <text evidence="1">The sequence shown here is derived from an EMBL/GenBank/DDBJ whole genome shotgun (WGS) entry which is preliminary data.</text>
</comment>
<sequence length="44" mass="4690">MKAVLLVVAVSLIAYFAIGTGAFASTKVQDRHSQIEKILEEAGN</sequence>
<organism evidence="1 2">
    <name type="scientific">Hydrogenophaga laconesensis</name>
    <dbReference type="NCBI Taxonomy" id="1805971"/>
    <lineage>
        <taxon>Bacteria</taxon>
        <taxon>Pseudomonadati</taxon>
        <taxon>Pseudomonadota</taxon>
        <taxon>Betaproteobacteria</taxon>
        <taxon>Burkholderiales</taxon>
        <taxon>Comamonadaceae</taxon>
        <taxon>Hydrogenophaga</taxon>
    </lineage>
</organism>
<keyword evidence="2" id="KW-1185">Reference proteome</keyword>
<accession>A0ABU1VJC6</accession>
<evidence type="ECO:0000313" key="1">
    <source>
        <dbReference type="EMBL" id="MDR7097585.1"/>
    </source>
</evidence>
<dbReference type="Proteomes" id="UP001265550">
    <property type="component" value="Unassembled WGS sequence"/>
</dbReference>
<proteinExistence type="predicted"/>